<keyword evidence="2" id="KW-1185">Reference proteome</keyword>
<gene>
    <name evidence="1" type="ORF">IIF7_10578</name>
</gene>
<reference evidence="1 2" key="1">
    <citation type="submission" date="2013-04" db="EMBL/GenBank/DDBJ databases">
        <title>Zunongwangia sp. 22II14-10F7 Genome Sequencing.</title>
        <authorList>
            <person name="Lai Q."/>
            <person name="Shao Z."/>
        </authorList>
    </citation>
    <scope>NUCLEOTIDE SEQUENCE [LARGE SCALE GENOMIC DNA]</scope>
    <source>
        <strain evidence="1 2">22II14-10F7</strain>
    </source>
</reference>
<dbReference type="OrthoDB" id="9823626at2"/>
<protein>
    <recommendedName>
        <fullName evidence="3">Lipoprotein</fullName>
    </recommendedName>
</protein>
<comment type="caution">
    <text evidence="1">The sequence shown here is derived from an EMBL/GenBank/DDBJ whole genome shotgun (WGS) entry which is preliminary data.</text>
</comment>
<proteinExistence type="predicted"/>
<dbReference type="EMBL" id="ARYN01000008">
    <property type="protein sequence ID" value="ORL45651.1"/>
    <property type="molecule type" value="Genomic_DNA"/>
</dbReference>
<organism evidence="1 2">
    <name type="scientific">Zunongwangia atlantica 22II14-10F7</name>
    <dbReference type="NCBI Taxonomy" id="1185767"/>
    <lineage>
        <taxon>Bacteria</taxon>
        <taxon>Pseudomonadati</taxon>
        <taxon>Bacteroidota</taxon>
        <taxon>Flavobacteriia</taxon>
        <taxon>Flavobacteriales</taxon>
        <taxon>Flavobacteriaceae</taxon>
        <taxon>Zunongwangia</taxon>
    </lineage>
</organism>
<sequence length="324" mass="36619">MRKLLSVLFLGSLLSCGNPNTEPNQEIDWKAGENKELSINVHAIEMHNNKTIKDSILKLKGAIAVNEEKDDAYFIDFSLENPLLIVATNFHDAQGNTLKQHSQLKTQLRIDKKELTAVLISEENYFNSLSASKEAILNLLKEEAPDKLSEATTAINNIEAEMISTKMIEQIPNMLLKTYTIKYLVSDTITMADSTANPFNLKQFDNAVKKNYVENRTKEALTIVSETQYDLDAYKKKIENLKDTMVPEVNENTSETELIEISKLLDTYLSNLVMSNRLDASDKITITKTKESNWPKHIKQSSMISLKNSELNSKGIIEISIDIE</sequence>
<dbReference type="RefSeq" id="WP_084841652.1">
    <property type="nucleotide sequence ID" value="NZ_ARYN01000008.1"/>
</dbReference>
<evidence type="ECO:0000313" key="1">
    <source>
        <dbReference type="EMBL" id="ORL45651.1"/>
    </source>
</evidence>
<dbReference type="PROSITE" id="PS51257">
    <property type="entry name" value="PROKAR_LIPOPROTEIN"/>
    <property type="match status" value="1"/>
</dbReference>
<evidence type="ECO:0008006" key="3">
    <source>
        <dbReference type="Google" id="ProtNLM"/>
    </source>
</evidence>
<dbReference type="Proteomes" id="UP000192746">
    <property type="component" value="Unassembled WGS sequence"/>
</dbReference>
<dbReference type="STRING" id="1185767.IIF7_10578"/>
<name>A0A1Y1T3N6_9FLAO</name>
<dbReference type="AlphaFoldDB" id="A0A1Y1T3N6"/>
<evidence type="ECO:0000313" key="2">
    <source>
        <dbReference type="Proteomes" id="UP000192746"/>
    </source>
</evidence>
<accession>A0A1Y1T3N6</accession>